<comment type="caution">
    <text evidence="3">The sequence shown here is derived from an EMBL/GenBank/DDBJ whole genome shotgun (WGS) entry which is preliminary data.</text>
</comment>
<dbReference type="InterPro" id="IPR050090">
    <property type="entry name" value="Tyrosine_recombinase_XerCD"/>
</dbReference>
<dbReference type="GO" id="GO:0003677">
    <property type="term" value="F:DNA binding"/>
    <property type="evidence" value="ECO:0007669"/>
    <property type="project" value="InterPro"/>
</dbReference>
<name>A0A7X2TGC4_9FIRM</name>
<protein>
    <submittedName>
        <fullName evidence="3">Tyrosine-type recombinase/integrase</fullName>
    </submittedName>
</protein>
<evidence type="ECO:0000259" key="2">
    <source>
        <dbReference type="PROSITE" id="PS51898"/>
    </source>
</evidence>
<dbReference type="InterPro" id="IPR013762">
    <property type="entry name" value="Integrase-like_cat_sf"/>
</dbReference>
<dbReference type="Gene3D" id="1.10.443.10">
    <property type="entry name" value="Intergrase catalytic core"/>
    <property type="match status" value="1"/>
</dbReference>
<sequence>MLINMRYTPSSICFLLFWSFLSDRNWPFSPDSEWPFLSDANSLEKPETVKITGKGNKIRIVPVMGNTAEILRKYIEENNLNTLKYSTREFLFSNAQNHKFTRAGIAYILNKYAAMAEEKSGLTFNIETHPHVLRHSKAVHMLEAGVPLIYIRDFLGHASVKTTEIYARVSQQSKRKALENAYEEITNEETKDWNEDVNLMRWLQNLTRK</sequence>
<keyword evidence="4" id="KW-1185">Reference proteome</keyword>
<accession>A0A7X2TGC4</accession>
<dbReference type="SUPFAM" id="SSF56349">
    <property type="entry name" value="DNA breaking-rejoining enzymes"/>
    <property type="match status" value="1"/>
</dbReference>
<dbReference type="PANTHER" id="PTHR30349">
    <property type="entry name" value="PHAGE INTEGRASE-RELATED"/>
    <property type="match status" value="1"/>
</dbReference>
<dbReference type="GO" id="GO:0006310">
    <property type="term" value="P:DNA recombination"/>
    <property type="evidence" value="ECO:0007669"/>
    <property type="project" value="UniProtKB-KW"/>
</dbReference>
<evidence type="ECO:0000313" key="4">
    <source>
        <dbReference type="Proteomes" id="UP000461880"/>
    </source>
</evidence>
<dbReference type="Proteomes" id="UP000461880">
    <property type="component" value="Unassembled WGS sequence"/>
</dbReference>
<dbReference type="GO" id="GO:0015074">
    <property type="term" value="P:DNA integration"/>
    <property type="evidence" value="ECO:0007669"/>
    <property type="project" value="InterPro"/>
</dbReference>
<dbReference type="EMBL" id="VUMN01000038">
    <property type="protein sequence ID" value="MSS59582.1"/>
    <property type="molecule type" value="Genomic_DNA"/>
</dbReference>
<dbReference type="RefSeq" id="WP_154505827.1">
    <property type="nucleotide sequence ID" value="NZ_VUMN01000038.1"/>
</dbReference>
<evidence type="ECO:0000256" key="1">
    <source>
        <dbReference type="ARBA" id="ARBA00023172"/>
    </source>
</evidence>
<dbReference type="PANTHER" id="PTHR30349:SF64">
    <property type="entry name" value="PROPHAGE INTEGRASE INTD-RELATED"/>
    <property type="match status" value="1"/>
</dbReference>
<dbReference type="InterPro" id="IPR002104">
    <property type="entry name" value="Integrase_catalytic"/>
</dbReference>
<feature type="domain" description="Tyr recombinase" evidence="2">
    <location>
        <begin position="1"/>
        <end position="179"/>
    </location>
</feature>
<dbReference type="Pfam" id="PF00589">
    <property type="entry name" value="Phage_integrase"/>
    <property type="match status" value="1"/>
</dbReference>
<dbReference type="AlphaFoldDB" id="A0A7X2TGC4"/>
<dbReference type="InterPro" id="IPR011010">
    <property type="entry name" value="DNA_brk_join_enz"/>
</dbReference>
<reference evidence="3 4" key="1">
    <citation type="submission" date="2019-08" db="EMBL/GenBank/DDBJ databases">
        <title>In-depth cultivation of the pig gut microbiome towards novel bacterial diversity and tailored functional studies.</title>
        <authorList>
            <person name="Wylensek D."/>
            <person name="Hitch T.C.A."/>
            <person name="Clavel T."/>
        </authorList>
    </citation>
    <scope>NUCLEOTIDE SEQUENCE [LARGE SCALE GENOMIC DNA]</scope>
    <source>
        <strain evidence="3 4">Oil+RF-744-GAM-WT-6</strain>
    </source>
</reference>
<proteinExistence type="predicted"/>
<evidence type="ECO:0000313" key="3">
    <source>
        <dbReference type="EMBL" id="MSS59582.1"/>
    </source>
</evidence>
<organism evidence="3 4">
    <name type="scientific">Stecheria intestinalis</name>
    <dbReference type="NCBI Taxonomy" id="2606630"/>
    <lineage>
        <taxon>Bacteria</taxon>
        <taxon>Bacillati</taxon>
        <taxon>Bacillota</taxon>
        <taxon>Erysipelotrichia</taxon>
        <taxon>Erysipelotrichales</taxon>
        <taxon>Erysipelotrichaceae</taxon>
        <taxon>Stecheria</taxon>
    </lineage>
</organism>
<keyword evidence="1" id="KW-0233">DNA recombination</keyword>
<dbReference type="PROSITE" id="PS51898">
    <property type="entry name" value="TYR_RECOMBINASE"/>
    <property type="match status" value="1"/>
</dbReference>
<gene>
    <name evidence="3" type="ORF">FYJ51_11835</name>
</gene>